<organism evidence="2">
    <name type="scientific">Schistocephalus solidus</name>
    <name type="common">Tapeworm</name>
    <dbReference type="NCBI Taxonomy" id="70667"/>
    <lineage>
        <taxon>Eukaryota</taxon>
        <taxon>Metazoa</taxon>
        <taxon>Spiralia</taxon>
        <taxon>Lophotrochozoa</taxon>
        <taxon>Platyhelminthes</taxon>
        <taxon>Cestoda</taxon>
        <taxon>Eucestoda</taxon>
        <taxon>Diphyllobothriidea</taxon>
        <taxon>Diphyllobothriidae</taxon>
        <taxon>Schistocephalus</taxon>
    </lineage>
</organism>
<name>A0A0V0J532_SCHSO</name>
<evidence type="ECO:0000256" key="1">
    <source>
        <dbReference type="SAM" id="MobiDB-lite"/>
    </source>
</evidence>
<evidence type="ECO:0000313" key="2">
    <source>
        <dbReference type="EMBL" id="JAP60843.1"/>
    </source>
</evidence>
<feature type="compositionally biased region" description="Polar residues" evidence="1">
    <location>
        <begin position="23"/>
        <end position="35"/>
    </location>
</feature>
<dbReference type="AlphaFoldDB" id="A0A0V0J532"/>
<accession>A0A0V0J532</accession>
<dbReference type="EMBL" id="GEEE01002382">
    <property type="protein sequence ID" value="JAP60843.1"/>
    <property type="molecule type" value="Transcribed_RNA"/>
</dbReference>
<sequence>MASRVELKLTPLPELVDSPDIDPNTQRPRTPNTVPTDFPLIQRKNVRKIANTFFTCTEPCKYAGDFRRHRRTYMIPKEVLYMQDRRDVFWVGPEWSRKSEYQHDGAPPSAVLPWPREQADKHPYFLSDIDLSQRAPMYHSVDPHPLLYYKIADVIQKDYIAQQKLPTEYQERFLAHKKVPPKHWD</sequence>
<proteinExistence type="predicted"/>
<reference evidence="2" key="1">
    <citation type="submission" date="2016-01" db="EMBL/GenBank/DDBJ databases">
        <title>Reference transcriptome for the parasite Schistocephalus solidus: insights into the molecular evolution of parasitism.</title>
        <authorList>
            <person name="Hebert F.O."/>
            <person name="Grambauer S."/>
            <person name="Barber I."/>
            <person name="Landry C.R."/>
            <person name="Aubin-Horth N."/>
        </authorList>
    </citation>
    <scope>NUCLEOTIDE SEQUENCE</scope>
</reference>
<gene>
    <name evidence="2" type="ORF">TR102613</name>
</gene>
<feature type="region of interest" description="Disordered" evidence="1">
    <location>
        <begin position="1"/>
        <end position="37"/>
    </location>
</feature>
<protein>
    <submittedName>
        <fullName evidence="2">Uncharacterized protein</fullName>
    </submittedName>
</protein>